<dbReference type="InterPro" id="IPR029055">
    <property type="entry name" value="Ntn_hydrolases_N"/>
</dbReference>
<dbReference type="Gene3D" id="3.60.20.10">
    <property type="entry name" value="Glutamine Phosphoribosylpyrophosphate, subunit 1, domain 1"/>
    <property type="match status" value="1"/>
</dbReference>
<dbReference type="SUPFAM" id="SSF56235">
    <property type="entry name" value="N-terminal nucleophile aminohydrolases (Ntn hydrolases)"/>
    <property type="match status" value="1"/>
</dbReference>
<evidence type="ECO:0000256" key="4">
    <source>
        <dbReference type="ARBA" id="ARBA00023145"/>
    </source>
</evidence>
<dbReference type="KEGG" id="hcz:G9Q37_21640"/>
<dbReference type="InterPro" id="IPR023343">
    <property type="entry name" value="Penicillin_amidase_dom1"/>
</dbReference>
<gene>
    <name evidence="6" type="ORF">G9Q37_21640</name>
</gene>
<organism evidence="6 7">
    <name type="scientific">Hydrogenophaga crocea</name>
    <dbReference type="NCBI Taxonomy" id="2716225"/>
    <lineage>
        <taxon>Bacteria</taxon>
        <taxon>Pseudomonadati</taxon>
        <taxon>Pseudomonadota</taxon>
        <taxon>Betaproteobacteria</taxon>
        <taxon>Burkholderiales</taxon>
        <taxon>Comamonadaceae</taxon>
        <taxon>Hydrogenophaga</taxon>
    </lineage>
</organism>
<keyword evidence="4" id="KW-0865">Zymogen</keyword>
<keyword evidence="2 5" id="KW-0732">Signal</keyword>
<dbReference type="RefSeq" id="WP_166230731.1">
    <property type="nucleotide sequence ID" value="NZ_CP049989.1"/>
</dbReference>
<keyword evidence="3" id="KW-0378">Hydrolase</keyword>
<sequence>MKRPPTLPRPATLLPLVLAGALAACSSLPSGPSGTAGGSATIVRTAHGMPHITAPDLETLAFGVAYAQAQDNVCQTADHLLTVRGERSLFFGEKGTGILGVRTLPNPVIDAFVAAHMDDAALTRLWAASSAAGQAQARGYVAGYNRFLQDHAGKLPAACNGQPWVRPMALTDYYRATEAIQVQAGAGALADAILGAAPPKAEAAPARTGAAPAAPDAARLAEQVAGAQAYLREAGLFESPLGSNAWAFGKDTTANGRGMLLGNPHFPWVGPSRFYQMHLTVPGQFDVMGASIGLAALVQIGFNRDVAWSHTVSTGKRFTLHELALVPGQPTRYLLDGQPRDMVAKAVRYRVKGEDGQVSEKTHTVWNTHYGPVLAIPRAGLNWTAERAYALQDANAGGLRSTETYLGFARARSVDDLRQALGNLGTPWVNTIAADRHGQAFYADMSVVPDVDAAQLQRCAPSRAAAAVLPAAGLVVLDGSRSDCNWKKDPASPVPGLTPPARLAAVKRTDWVHNSNDSFFYTHPAVSWPAISPLVGDDVLRRPRTRSGLIEIPEMIGKGKVTLTGIQAQLFENRNLMARLVLPDLLEGCKALANPAADLREGCAALQAFASGGYRNDASARGAHLFREFWRTASTLPGVYRVPYDKARPVDTPSGLRLADAATAAKVWDALAGAVKKVRDAGFAPDAELGAVQRAVFSDAAIPVHGGDEIEGTLNNIGDRARPGISPRGLRIDYGTSYVQTVTFDERGPVAQALLTYGQSTNPASPHQTDQLRLYAAKQWPTLPFHPEDVARERVGEPLVLKR</sequence>
<dbReference type="GO" id="GO:0016811">
    <property type="term" value="F:hydrolase activity, acting on carbon-nitrogen (but not peptide) bonds, in linear amides"/>
    <property type="evidence" value="ECO:0007669"/>
    <property type="project" value="InterPro"/>
</dbReference>
<name>A0A6G8IN91_9BURK</name>
<comment type="similarity">
    <text evidence="1">Belongs to the peptidase S45 family.</text>
</comment>
<proteinExistence type="inferred from homology"/>
<evidence type="ECO:0000256" key="1">
    <source>
        <dbReference type="ARBA" id="ARBA00006586"/>
    </source>
</evidence>
<dbReference type="Gene3D" id="1.10.439.10">
    <property type="entry name" value="Penicillin Amidohydrolase, domain 1"/>
    <property type="match status" value="1"/>
</dbReference>
<dbReference type="Proteomes" id="UP000503162">
    <property type="component" value="Chromosome"/>
</dbReference>
<dbReference type="AlphaFoldDB" id="A0A6G8IN91"/>
<dbReference type="EMBL" id="CP049989">
    <property type="protein sequence ID" value="QIM54583.1"/>
    <property type="molecule type" value="Genomic_DNA"/>
</dbReference>
<dbReference type="PANTHER" id="PTHR34218">
    <property type="entry name" value="PEPTIDASE S45 PENICILLIN AMIDASE"/>
    <property type="match status" value="1"/>
</dbReference>
<feature type="signal peptide" evidence="5">
    <location>
        <begin position="1"/>
        <end position="23"/>
    </location>
</feature>
<dbReference type="InterPro" id="IPR043147">
    <property type="entry name" value="Penicillin_amidase_A-knob"/>
</dbReference>
<keyword evidence="7" id="KW-1185">Reference proteome</keyword>
<evidence type="ECO:0000256" key="3">
    <source>
        <dbReference type="ARBA" id="ARBA00022801"/>
    </source>
</evidence>
<dbReference type="GO" id="GO:0017000">
    <property type="term" value="P:antibiotic biosynthetic process"/>
    <property type="evidence" value="ECO:0007669"/>
    <property type="project" value="InterPro"/>
</dbReference>
<evidence type="ECO:0000256" key="2">
    <source>
        <dbReference type="ARBA" id="ARBA00022729"/>
    </source>
</evidence>
<dbReference type="PANTHER" id="PTHR34218:SF3">
    <property type="entry name" value="ACYL-HOMOSERINE LACTONE ACYLASE PVDQ"/>
    <property type="match status" value="1"/>
</dbReference>
<dbReference type="InterPro" id="IPR043146">
    <property type="entry name" value="Penicillin_amidase_N_B-knob"/>
</dbReference>
<dbReference type="Gene3D" id="2.30.120.10">
    <property type="match status" value="1"/>
</dbReference>
<dbReference type="PROSITE" id="PS51257">
    <property type="entry name" value="PROKAR_LIPOPROTEIN"/>
    <property type="match status" value="1"/>
</dbReference>
<evidence type="ECO:0000313" key="7">
    <source>
        <dbReference type="Proteomes" id="UP000503162"/>
    </source>
</evidence>
<evidence type="ECO:0000313" key="6">
    <source>
        <dbReference type="EMBL" id="QIM54583.1"/>
    </source>
</evidence>
<dbReference type="Gene3D" id="1.10.1400.10">
    <property type="match status" value="1"/>
</dbReference>
<accession>A0A6G8IN91</accession>
<protein>
    <submittedName>
        <fullName evidence="6">Acylase</fullName>
    </submittedName>
</protein>
<dbReference type="InterPro" id="IPR002692">
    <property type="entry name" value="S45"/>
</dbReference>
<dbReference type="Pfam" id="PF01804">
    <property type="entry name" value="Penicil_amidase"/>
    <property type="match status" value="1"/>
</dbReference>
<reference evidence="6 7" key="1">
    <citation type="submission" date="2020-03" db="EMBL/GenBank/DDBJ databases">
        <title>Hydrogenophaga sp. nov. isolated from cyanobacterial mat.</title>
        <authorList>
            <person name="Thorat V."/>
            <person name="Kirdat K."/>
            <person name="Tiwarekar B."/>
            <person name="Costa E.D."/>
            <person name="Yadav A."/>
        </authorList>
    </citation>
    <scope>NUCLEOTIDE SEQUENCE [LARGE SCALE GENOMIC DNA]</scope>
    <source>
        <strain evidence="6 7">BA0156</strain>
    </source>
</reference>
<feature type="chain" id="PRO_5026116096" evidence="5">
    <location>
        <begin position="24"/>
        <end position="803"/>
    </location>
</feature>
<evidence type="ECO:0000256" key="5">
    <source>
        <dbReference type="SAM" id="SignalP"/>
    </source>
</evidence>